<dbReference type="AlphaFoldDB" id="A0A913Z1G1"/>
<evidence type="ECO:0000256" key="4">
    <source>
        <dbReference type="SAM" id="SignalP"/>
    </source>
</evidence>
<dbReference type="GeneID" id="119720059"/>
<evidence type="ECO:0000256" key="2">
    <source>
        <dbReference type="ARBA" id="ARBA00023180"/>
    </source>
</evidence>
<feature type="transmembrane region" description="Helical" evidence="3">
    <location>
        <begin position="124"/>
        <end position="145"/>
    </location>
</feature>
<evidence type="ECO:0000256" key="3">
    <source>
        <dbReference type="SAM" id="Phobius"/>
    </source>
</evidence>
<evidence type="ECO:0000313" key="6">
    <source>
        <dbReference type="Proteomes" id="UP000887568"/>
    </source>
</evidence>
<dbReference type="SUPFAM" id="SSF57302">
    <property type="entry name" value="Snake toxin-like"/>
    <property type="match status" value="1"/>
</dbReference>
<dbReference type="RefSeq" id="XP_038045507.1">
    <property type="nucleotide sequence ID" value="XM_038189579.1"/>
</dbReference>
<keyword evidence="6" id="KW-1185">Reference proteome</keyword>
<keyword evidence="2" id="KW-0325">Glycoprotein</keyword>
<dbReference type="InterPro" id="IPR031424">
    <property type="entry name" value="QVR-like"/>
</dbReference>
<protein>
    <recommendedName>
        <fullName evidence="7">Protein quiver</fullName>
    </recommendedName>
</protein>
<proteinExistence type="predicted"/>
<keyword evidence="1 4" id="KW-0732">Signal</keyword>
<organism evidence="5 6">
    <name type="scientific">Patiria miniata</name>
    <name type="common">Bat star</name>
    <name type="synonym">Asterina miniata</name>
    <dbReference type="NCBI Taxonomy" id="46514"/>
    <lineage>
        <taxon>Eukaryota</taxon>
        <taxon>Metazoa</taxon>
        <taxon>Echinodermata</taxon>
        <taxon>Eleutherozoa</taxon>
        <taxon>Asterozoa</taxon>
        <taxon>Asteroidea</taxon>
        <taxon>Valvatacea</taxon>
        <taxon>Valvatida</taxon>
        <taxon>Asterinidae</taxon>
        <taxon>Patiria</taxon>
    </lineage>
</organism>
<reference evidence="5" key="1">
    <citation type="submission" date="2022-11" db="UniProtKB">
        <authorList>
            <consortium name="EnsemblMetazoa"/>
        </authorList>
    </citation>
    <scope>IDENTIFICATION</scope>
</reference>
<evidence type="ECO:0000256" key="1">
    <source>
        <dbReference type="ARBA" id="ARBA00022729"/>
    </source>
</evidence>
<sequence>MKFYTRAALILAFIGYATSLKCYTCTDGAVGHSTNTPGCRDPFDTPPTHPFILMMDCANLSRIAPEATARAGISQYNTCMKAIGPDSISRTCFDDSKCPATHGCFSDAGSGGTVCCCDTDYCNAGAALAFNLAVISAVAFGAFFLNA</sequence>
<keyword evidence="3" id="KW-0472">Membrane</keyword>
<dbReference type="Pfam" id="PF17064">
    <property type="entry name" value="QVR"/>
    <property type="match status" value="1"/>
</dbReference>
<keyword evidence="3" id="KW-1133">Transmembrane helix</keyword>
<keyword evidence="3" id="KW-0812">Transmembrane</keyword>
<evidence type="ECO:0008006" key="7">
    <source>
        <dbReference type="Google" id="ProtNLM"/>
    </source>
</evidence>
<dbReference type="PANTHER" id="PTHR33562">
    <property type="entry name" value="ATILLA, ISOFORM B-RELATED-RELATED"/>
    <property type="match status" value="1"/>
</dbReference>
<name>A0A913Z1G1_PATMI</name>
<accession>A0A913Z1G1</accession>
<feature type="chain" id="PRO_5037087659" description="Protein quiver" evidence="4">
    <location>
        <begin position="20"/>
        <end position="147"/>
    </location>
</feature>
<dbReference type="EnsemblMetazoa" id="XM_038189579.1">
    <property type="protein sequence ID" value="XP_038045507.1"/>
    <property type="gene ID" value="LOC119720059"/>
</dbReference>
<dbReference type="OMA" id="SKCPATH"/>
<dbReference type="GO" id="GO:0032222">
    <property type="term" value="P:regulation of synaptic transmission, cholinergic"/>
    <property type="evidence" value="ECO:0007669"/>
    <property type="project" value="InterPro"/>
</dbReference>
<dbReference type="GO" id="GO:0030431">
    <property type="term" value="P:sleep"/>
    <property type="evidence" value="ECO:0007669"/>
    <property type="project" value="InterPro"/>
</dbReference>
<feature type="signal peptide" evidence="4">
    <location>
        <begin position="1"/>
        <end position="19"/>
    </location>
</feature>
<evidence type="ECO:0000313" key="5">
    <source>
        <dbReference type="EnsemblMetazoa" id="XP_038045507.1"/>
    </source>
</evidence>
<dbReference type="InterPro" id="IPR050975">
    <property type="entry name" value="Sleep_regulator"/>
</dbReference>
<dbReference type="Proteomes" id="UP000887568">
    <property type="component" value="Unplaced"/>
</dbReference>
<dbReference type="InterPro" id="IPR045860">
    <property type="entry name" value="Snake_toxin-like_sf"/>
</dbReference>